<dbReference type="CDD" id="cd00882">
    <property type="entry name" value="Ras_like_GTPase"/>
    <property type="match status" value="1"/>
</dbReference>
<keyword evidence="3" id="KW-1185">Reference proteome</keyword>
<sequence length="212" mass="23503">MTRSPINVALVGKTGAGKSTLVNVLKGSAVAEVNNNAMPCTPHPICYEVEEAGTTYHIWDTKGLSEASEEAATTPLDRFLKFFAGIISPDADRQLKNFLRGKNPKINLILLCVDSSKIGTKAQWKIYTKVRTTKKAKMAVVVTRMGDGESSEWKKICEDTAQYHCRVTLDANFMEAVPIVTDLQDQRVQDCRDNIMKLISRCQSKRPGFSMS</sequence>
<dbReference type="GO" id="GO:0002098">
    <property type="term" value="P:tRNA wobble uridine modification"/>
    <property type="evidence" value="ECO:0007669"/>
    <property type="project" value="TreeGrafter"/>
</dbReference>
<dbReference type="EMBL" id="KN824855">
    <property type="protein sequence ID" value="KIK99588.1"/>
    <property type="molecule type" value="Genomic_DNA"/>
</dbReference>
<dbReference type="GO" id="GO:0030488">
    <property type="term" value="P:tRNA methylation"/>
    <property type="evidence" value="ECO:0007669"/>
    <property type="project" value="TreeGrafter"/>
</dbReference>
<dbReference type="Pfam" id="PF01926">
    <property type="entry name" value="MMR_HSR1"/>
    <property type="match status" value="1"/>
</dbReference>
<dbReference type="OrthoDB" id="8954335at2759"/>
<dbReference type="SUPFAM" id="SSF52540">
    <property type="entry name" value="P-loop containing nucleoside triphosphate hydrolases"/>
    <property type="match status" value="1"/>
</dbReference>
<dbReference type="InParanoid" id="A0A0D0DWB3"/>
<dbReference type="InterPro" id="IPR027417">
    <property type="entry name" value="P-loop_NTPase"/>
</dbReference>
<evidence type="ECO:0000313" key="2">
    <source>
        <dbReference type="EMBL" id="KIK99588.1"/>
    </source>
</evidence>
<dbReference type="PANTHER" id="PTHR42714">
    <property type="entry name" value="TRNA MODIFICATION GTPASE GTPBP3"/>
    <property type="match status" value="1"/>
</dbReference>
<dbReference type="GO" id="GO:0005829">
    <property type="term" value="C:cytosol"/>
    <property type="evidence" value="ECO:0007669"/>
    <property type="project" value="TreeGrafter"/>
</dbReference>
<dbReference type="HOGENOM" id="CLU_1300069_0_0_1"/>
<reference evidence="2 3" key="1">
    <citation type="submission" date="2014-04" db="EMBL/GenBank/DDBJ databases">
        <authorList>
            <consortium name="DOE Joint Genome Institute"/>
            <person name="Kuo A."/>
            <person name="Kohler A."/>
            <person name="Jargeat P."/>
            <person name="Nagy L.G."/>
            <person name="Floudas D."/>
            <person name="Copeland A."/>
            <person name="Barry K.W."/>
            <person name="Cichocki N."/>
            <person name="Veneault-Fourrey C."/>
            <person name="LaButti K."/>
            <person name="Lindquist E.A."/>
            <person name="Lipzen A."/>
            <person name="Lundell T."/>
            <person name="Morin E."/>
            <person name="Murat C."/>
            <person name="Sun H."/>
            <person name="Tunlid A."/>
            <person name="Henrissat B."/>
            <person name="Grigoriev I.V."/>
            <person name="Hibbett D.S."/>
            <person name="Martin F."/>
            <person name="Nordberg H.P."/>
            <person name="Cantor M.N."/>
            <person name="Hua S.X."/>
        </authorList>
    </citation>
    <scope>NUCLEOTIDE SEQUENCE [LARGE SCALE GENOMIC DNA]</scope>
    <source>
        <strain evidence="2 3">Ve08.2h10</strain>
    </source>
</reference>
<name>A0A0D0DWB3_9AGAM</name>
<protein>
    <recommendedName>
        <fullName evidence="1">G domain-containing protein</fullName>
    </recommendedName>
</protein>
<organism evidence="2 3">
    <name type="scientific">Paxillus rubicundulus Ve08.2h10</name>
    <dbReference type="NCBI Taxonomy" id="930991"/>
    <lineage>
        <taxon>Eukaryota</taxon>
        <taxon>Fungi</taxon>
        <taxon>Dikarya</taxon>
        <taxon>Basidiomycota</taxon>
        <taxon>Agaricomycotina</taxon>
        <taxon>Agaricomycetes</taxon>
        <taxon>Agaricomycetidae</taxon>
        <taxon>Boletales</taxon>
        <taxon>Paxilineae</taxon>
        <taxon>Paxillaceae</taxon>
        <taxon>Paxillus</taxon>
    </lineage>
</organism>
<feature type="domain" description="G" evidence="1">
    <location>
        <begin position="7"/>
        <end position="142"/>
    </location>
</feature>
<evidence type="ECO:0000259" key="1">
    <source>
        <dbReference type="Pfam" id="PF01926"/>
    </source>
</evidence>
<gene>
    <name evidence="2" type="ORF">PAXRUDRAFT_822583</name>
</gene>
<evidence type="ECO:0000313" key="3">
    <source>
        <dbReference type="Proteomes" id="UP000054538"/>
    </source>
</evidence>
<dbReference type="InterPro" id="IPR006073">
    <property type="entry name" value="GTP-bd"/>
</dbReference>
<reference evidence="3" key="2">
    <citation type="submission" date="2015-01" db="EMBL/GenBank/DDBJ databases">
        <title>Evolutionary Origins and Diversification of the Mycorrhizal Mutualists.</title>
        <authorList>
            <consortium name="DOE Joint Genome Institute"/>
            <consortium name="Mycorrhizal Genomics Consortium"/>
            <person name="Kohler A."/>
            <person name="Kuo A."/>
            <person name="Nagy L.G."/>
            <person name="Floudas D."/>
            <person name="Copeland A."/>
            <person name="Barry K.W."/>
            <person name="Cichocki N."/>
            <person name="Veneault-Fourrey C."/>
            <person name="LaButti K."/>
            <person name="Lindquist E.A."/>
            <person name="Lipzen A."/>
            <person name="Lundell T."/>
            <person name="Morin E."/>
            <person name="Murat C."/>
            <person name="Riley R."/>
            <person name="Ohm R."/>
            <person name="Sun H."/>
            <person name="Tunlid A."/>
            <person name="Henrissat B."/>
            <person name="Grigoriev I.V."/>
            <person name="Hibbett D.S."/>
            <person name="Martin F."/>
        </authorList>
    </citation>
    <scope>NUCLEOTIDE SEQUENCE [LARGE SCALE GENOMIC DNA]</scope>
    <source>
        <strain evidence="3">Ve08.2h10</strain>
    </source>
</reference>
<dbReference type="PANTHER" id="PTHR42714:SF2">
    <property type="entry name" value="TRNA MODIFICATION GTPASE GTPBP3, MITOCHONDRIAL"/>
    <property type="match status" value="1"/>
</dbReference>
<dbReference type="AlphaFoldDB" id="A0A0D0DWB3"/>
<dbReference type="Proteomes" id="UP000054538">
    <property type="component" value="Unassembled WGS sequence"/>
</dbReference>
<dbReference type="Gene3D" id="3.40.50.300">
    <property type="entry name" value="P-loop containing nucleotide triphosphate hydrolases"/>
    <property type="match status" value="1"/>
</dbReference>
<proteinExistence type="predicted"/>
<accession>A0A0D0DWB3</accession>
<dbReference type="GO" id="GO:0005525">
    <property type="term" value="F:GTP binding"/>
    <property type="evidence" value="ECO:0007669"/>
    <property type="project" value="InterPro"/>
</dbReference>